<accession>A0A6V7NS98</accession>
<name>A0A6V7NS98_ANACO</name>
<sequence>MSDEIEAIEKKKKLGVDKTSTRPKAIGVKWVYKTKYKQDGSIDCHKARLVVKGYKQKPGVDFHEVFAPVARLESVRLLIALAAQKQWKIHQMDVKSAFLNGFLDEEVYIE</sequence>
<feature type="domain" description="Reverse transcriptase Ty1/copia-type" evidence="1">
    <location>
        <begin position="22"/>
        <end position="109"/>
    </location>
</feature>
<dbReference type="EMBL" id="LR862141">
    <property type="protein sequence ID" value="CAD1821480.1"/>
    <property type="molecule type" value="Genomic_DNA"/>
</dbReference>
<protein>
    <recommendedName>
        <fullName evidence="1">Reverse transcriptase Ty1/copia-type domain-containing protein</fullName>
    </recommendedName>
</protein>
<evidence type="ECO:0000313" key="2">
    <source>
        <dbReference type="EMBL" id="CAD1821480.1"/>
    </source>
</evidence>
<dbReference type="Pfam" id="PF07727">
    <property type="entry name" value="RVT_2"/>
    <property type="match status" value="1"/>
</dbReference>
<organism evidence="2">
    <name type="scientific">Ananas comosus var. bracteatus</name>
    <name type="common">red pineapple</name>
    <dbReference type="NCBI Taxonomy" id="296719"/>
    <lineage>
        <taxon>Eukaryota</taxon>
        <taxon>Viridiplantae</taxon>
        <taxon>Streptophyta</taxon>
        <taxon>Embryophyta</taxon>
        <taxon>Tracheophyta</taxon>
        <taxon>Spermatophyta</taxon>
        <taxon>Magnoliopsida</taxon>
        <taxon>Liliopsida</taxon>
        <taxon>Poales</taxon>
        <taxon>Bromeliaceae</taxon>
        <taxon>Bromelioideae</taxon>
        <taxon>Ananas</taxon>
    </lineage>
</organism>
<dbReference type="InterPro" id="IPR013103">
    <property type="entry name" value="RVT_2"/>
</dbReference>
<proteinExistence type="predicted"/>
<dbReference type="AlphaFoldDB" id="A0A6V7NS98"/>
<gene>
    <name evidence="2" type="ORF">CB5_LOCUS4691</name>
</gene>
<reference evidence="2" key="1">
    <citation type="submission" date="2020-07" db="EMBL/GenBank/DDBJ databases">
        <authorList>
            <person name="Lin J."/>
        </authorList>
    </citation>
    <scope>NUCLEOTIDE SEQUENCE</scope>
</reference>
<evidence type="ECO:0000259" key="1">
    <source>
        <dbReference type="Pfam" id="PF07727"/>
    </source>
</evidence>